<accession>A0A388K967</accession>
<feature type="region of interest" description="Disordered" evidence="1">
    <location>
        <begin position="1"/>
        <end position="38"/>
    </location>
</feature>
<dbReference type="Proteomes" id="UP000265515">
    <property type="component" value="Unassembled WGS sequence"/>
</dbReference>
<sequence length="177" mass="18821">MKAAGLDKFEKNDNEVDEGAEDDQSNPAQLLNSADGKVDGLVVYDQDDGMMTTVKTTAIASDEEWDARDDDSGEDSAGGNEACQDGQGGGAENRKKRGASSFLASGAKLSRKDESGRSARKSVPAPKKSQKKRKGKSRSGSGGHDKGGKDKAGKKKGRLLKKRDKPRGNGKNRHLLM</sequence>
<protein>
    <submittedName>
        <fullName evidence="2">Uncharacterized protein</fullName>
    </submittedName>
</protein>
<organism evidence="2 3">
    <name type="scientific">Chara braunii</name>
    <name type="common">Braun's stonewort</name>
    <dbReference type="NCBI Taxonomy" id="69332"/>
    <lineage>
        <taxon>Eukaryota</taxon>
        <taxon>Viridiplantae</taxon>
        <taxon>Streptophyta</taxon>
        <taxon>Charophyceae</taxon>
        <taxon>Charales</taxon>
        <taxon>Characeae</taxon>
        <taxon>Chara</taxon>
    </lineage>
</organism>
<feature type="compositionally biased region" description="Basic residues" evidence="1">
    <location>
        <begin position="128"/>
        <end position="137"/>
    </location>
</feature>
<dbReference type="EMBL" id="BFEA01000077">
    <property type="protein sequence ID" value="GBG66624.1"/>
    <property type="molecule type" value="Genomic_DNA"/>
</dbReference>
<proteinExistence type="predicted"/>
<evidence type="ECO:0000256" key="1">
    <source>
        <dbReference type="SAM" id="MobiDB-lite"/>
    </source>
</evidence>
<feature type="compositionally biased region" description="Acidic residues" evidence="1">
    <location>
        <begin position="61"/>
        <end position="74"/>
    </location>
</feature>
<dbReference type="AlphaFoldDB" id="A0A388K967"/>
<gene>
    <name evidence="2" type="ORF">CBR_g66760</name>
</gene>
<feature type="compositionally biased region" description="Basic and acidic residues" evidence="1">
    <location>
        <begin position="1"/>
        <end position="14"/>
    </location>
</feature>
<reference evidence="2 3" key="1">
    <citation type="journal article" date="2018" name="Cell">
        <title>The Chara Genome: Secondary Complexity and Implications for Plant Terrestrialization.</title>
        <authorList>
            <person name="Nishiyama T."/>
            <person name="Sakayama H."/>
            <person name="Vries J.D."/>
            <person name="Buschmann H."/>
            <person name="Saint-Marcoux D."/>
            <person name="Ullrich K.K."/>
            <person name="Haas F.B."/>
            <person name="Vanderstraeten L."/>
            <person name="Becker D."/>
            <person name="Lang D."/>
            <person name="Vosolsobe S."/>
            <person name="Rombauts S."/>
            <person name="Wilhelmsson P.K.I."/>
            <person name="Janitza P."/>
            <person name="Kern R."/>
            <person name="Heyl A."/>
            <person name="Rumpler F."/>
            <person name="Villalobos L.I.A.C."/>
            <person name="Clay J.M."/>
            <person name="Skokan R."/>
            <person name="Toyoda A."/>
            <person name="Suzuki Y."/>
            <person name="Kagoshima H."/>
            <person name="Schijlen E."/>
            <person name="Tajeshwar N."/>
            <person name="Catarino B."/>
            <person name="Hetherington A.J."/>
            <person name="Saltykova A."/>
            <person name="Bonnot C."/>
            <person name="Breuninger H."/>
            <person name="Symeonidi A."/>
            <person name="Radhakrishnan G.V."/>
            <person name="Van Nieuwerburgh F."/>
            <person name="Deforce D."/>
            <person name="Chang C."/>
            <person name="Karol K.G."/>
            <person name="Hedrich R."/>
            <person name="Ulvskov P."/>
            <person name="Glockner G."/>
            <person name="Delwiche C.F."/>
            <person name="Petrasek J."/>
            <person name="Van de Peer Y."/>
            <person name="Friml J."/>
            <person name="Beilby M."/>
            <person name="Dolan L."/>
            <person name="Kohara Y."/>
            <person name="Sugano S."/>
            <person name="Fujiyama A."/>
            <person name="Delaux P.-M."/>
            <person name="Quint M."/>
            <person name="TheiBen G."/>
            <person name="Hagemann M."/>
            <person name="Harholt J."/>
            <person name="Dunand C."/>
            <person name="Zachgo S."/>
            <person name="Langdale J."/>
            <person name="Maumus F."/>
            <person name="Straeten D.V.D."/>
            <person name="Gould S.B."/>
            <person name="Rensing S.A."/>
        </authorList>
    </citation>
    <scope>NUCLEOTIDE SEQUENCE [LARGE SCALE GENOMIC DNA]</scope>
    <source>
        <strain evidence="2 3">S276</strain>
    </source>
</reference>
<evidence type="ECO:0000313" key="2">
    <source>
        <dbReference type="EMBL" id="GBG66624.1"/>
    </source>
</evidence>
<feature type="region of interest" description="Disordered" evidence="1">
    <location>
        <begin position="56"/>
        <end position="177"/>
    </location>
</feature>
<dbReference type="Gramene" id="GBG66624">
    <property type="protein sequence ID" value="GBG66624"/>
    <property type="gene ID" value="CBR_g66760"/>
</dbReference>
<feature type="compositionally biased region" description="Acidic residues" evidence="1">
    <location>
        <begin position="15"/>
        <end position="24"/>
    </location>
</feature>
<keyword evidence="3" id="KW-1185">Reference proteome</keyword>
<evidence type="ECO:0000313" key="3">
    <source>
        <dbReference type="Proteomes" id="UP000265515"/>
    </source>
</evidence>
<comment type="caution">
    <text evidence="2">The sequence shown here is derived from an EMBL/GenBank/DDBJ whole genome shotgun (WGS) entry which is preliminary data.</text>
</comment>
<feature type="compositionally biased region" description="Basic residues" evidence="1">
    <location>
        <begin position="152"/>
        <end position="177"/>
    </location>
</feature>
<name>A0A388K967_CHABU</name>